<dbReference type="Gene3D" id="3.20.20.30">
    <property type="entry name" value="Luciferase-like domain"/>
    <property type="match status" value="1"/>
</dbReference>
<gene>
    <name evidence="6" type="ORF">JF922_03810</name>
</gene>
<dbReference type="GO" id="GO:0008726">
    <property type="term" value="F:alkanesulfonate monooxygenase activity"/>
    <property type="evidence" value="ECO:0007669"/>
    <property type="project" value="TreeGrafter"/>
</dbReference>
<dbReference type="SUPFAM" id="SSF51679">
    <property type="entry name" value="Bacterial luciferase-like"/>
    <property type="match status" value="1"/>
</dbReference>
<dbReference type="InterPro" id="IPR019921">
    <property type="entry name" value="Lucif-like_OxRdtase_Rv2161c"/>
</dbReference>
<dbReference type="InterPro" id="IPR050172">
    <property type="entry name" value="SsuD_RutA_monooxygenase"/>
</dbReference>
<protein>
    <submittedName>
        <fullName evidence="6">TIGR03560 family F420-dependent LLM class oxidoreductase</fullName>
    </submittedName>
</protein>
<evidence type="ECO:0000259" key="5">
    <source>
        <dbReference type="Pfam" id="PF00296"/>
    </source>
</evidence>
<proteinExistence type="predicted"/>
<dbReference type="Proteomes" id="UP000612893">
    <property type="component" value="Unassembled WGS sequence"/>
</dbReference>
<name>A0A934K4I3_9BACT</name>
<dbReference type="InterPro" id="IPR011251">
    <property type="entry name" value="Luciferase-like_dom"/>
</dbReference>
<dbReference type="InterPro" id="IPR019952">
    <property type="entry name" value="F420_OxRdatse_Rv1855c_pred"/>
</dbReference>
<sequence length="288" mass="31676">MASRRSDHAVGVGLKLAPMHCTIEELRGVWRVADEAGFDHVWVFDHFNPIAGEVSGDAWEGWMLLAAMAEATRRVRIGVMVTGNTYRHPAVLAKMAVTVDHLSGGRLEFGIGAGWAEVEHRMLGLELPAAAERIRRLAEACELIKKLWTEEVAAHQGPAYRLDGAIQNPKPLQKPHPPIWIGGAGEQRTLRVVAEHADVWNLAGSDLAESVRKSKVLDGHCEQVGRDPSAIRRSVQLRVETEQLDRSIAQAEAFLRAGFTELVLAVAPPNPVAKAEMVAREMLPRLRD</sequence>
<keyword evidence="3" id="KW-0560">Oxidoreductase</keyword>
<reference evidence="6" key="1">
    <citation type="submission" date="2020-10" db="EMBL/GenBank/DDBJ databases">
        <title>Ca. Dormibacterota MAGs.</title>
        <authorList>
            <person name="Montgomery K."/>
        </authorList>
    </citation>
    <scope>NUCLEOTIDE SEQUENCE [LARGE SCALE GENOMIC DNA]</scope>
    <source>
        <strain evidence="6">SC8812_S17_10</strain>
    </source>
</reference>
<evidence type="ECO:0000313" key="6">
    <source>
        <dbReference type="EMBL" id="MBJ7597197.1"/>
    </source>
</evidence>
<evidence type="ECO:0000256" key="4">
    <source>
        <dbReference type="ARBA" id="ARBA00023033"/>
    </source>
</evidence>
<dbReference type="GO" id="GO:0046306">
    <property type="term" value="P:alkanesulfonate catabolic process"/>
    <property type="evidence" value="ECO:0007669"/>
    <property type="project" value="TreeGrafter"/>
</dbReference>
<accession>A0A934K4I3</accession>
<keyword evidence="4" id="KW-0503">Monooxygenase</keyword>
<evidence type="ECO:0000256" key="1">
    <source>
        <dbReference type="ARBA" id="ARBA00022630"/>
    </source>
</evidence>
<evidence type="ECO:0000256" key="2">
    <source>
        <dbReference type="ARBA" id="ARBA00022643"/>
    </source>
</evidence>
<keyword evidence="1" id="KW-0285">Flavoprotein</keyword>
<dbReference type="InterPro" id="IPR036661">
    <property type="entry name" value="Luciferase-like_sf"/>
</dbReference>
<evidence type="ECO:0000313" key="7">
    <source>
        <dbReference type="Proteomes" id="UP000612893"/>
    </source>
</evidence>
<keyword evidence="2" id="KW-0288">FMN</keyword>
<dbReference type="EMBL" id="JAEKNR010000044">
    <property type="protein sequence ID" value="MBJ7597197.1"/>
    <property type="molecule type" value="Genomic_DNA"/>
</dbReference>
<dbReference type="PANTHER" id="PTHR42847">
    <property type="entry name" value="ALKANESULFONATE MONOOXYGENASE"/>
    <property type="match status" value="1"/>
</dbReference>
<organism evidence="6 7">
    <name type="scientific">Candidatus Nephthysia bennettiae</name>
    <dbReference type="NCBI Taxonomy" id="3127016"/>
    <lineage>
        <taxon>Bacteria</taxon>
        <taxon>Bacillati</taxon>
        <taxon>Candidatus Dormiibacterota</taxon>
        <taxon>Candidatus Dormibacteria</taxon>
        <taxon>Candidatus Dormibacterales</taxon>
        <taxon>Candidatus Dormibacteraceae</taxon>
        <taxon>Candidatus Nephthysia</taxon>
    </lineage>
</organism>
<dbReference type="AlphaFoldDB" id="A0A934K4I3"/>
<comment type="caution">
    <text evidence="6">The sequence shown here is derived from an EMBL/GenBank/DDBJ whole genome shotgun (WGS) entry which is preliminary data.</text>
</comment>
<evidence type="ECO:0000256" key="3">
    <source>
        <dbReference type="ARBA" id="ARBA00023002"/>
    </source>
</evidence>
<dbReference type="Pfam" id="PF00296">
    <property type="entry name" value="Bac_luciferase"/>
    <property type="match status" value="1"/>
</dbReference>
<dbReference type="NCBIfam" id="TIGR03619">
    <property type="entry name" value="F420_Rv2161c"/>
    <property type="match status" value="1"/>
</dbReference>
<keyword evidence="7" id="KW-1185">Reference proteome</keyword>
<dbReference type="NCBIfam" id="TIGR03560">
    <property type="entry name" value="F420_Rv1855c"/>
    <property type="match status" value="1"/>
</dbReference>
<dbReference type="PANTHER" id="PTHR42847:SF8">
    <property type="entry name" value="CONSERVED PROTEIN"/>
    <property type="match status" value="1"/>
</dbReference>
<feature type="domain" description="Luciferase-like" evidence="5">
    <location>
        <begin position="22"/>
        <end position="242"/>
    </location>
</feature>